<accession>A0A0H3MRL6</accession>
<dbReference type="HOGENOM" id="CLU_081302_0_0_11"/>
<evidence type="ECO:0000313" key="2">
    <source>
        <dbReference type="Proteomes" id="UP000006900"/>
    </source>
</evidence>
<gene>
    <name evidence="1" type="ordered locus">MLBr01939</name>
</gene>
<dbReference type="InterPro" id="IPR047728">
    <property type="entry name" value="LipDrop-assoc"/>
</dbReference>
<organism evidence="1 2">
    <name type="scientific">Mycobacterium leprae (strain Br4923)</name>
    <dbReference type="NCBI Taxonomy" id="561304"/>
    <lineage>
        <taxon>Bacteria</taxon>
        <taxon>Bacillati</taxon>
        <taxon>Actinomycetota</taxon>
        <taxon>Actinomycetes</taxon>
        <taxon>Mycobacteriales</taxon>
        <taxon>Mycobacteriaceae</taxon>
        <taxon>Mycobacterium</taxon>
    </lineage>
</organism>
<dbReference type="EMBL" id="FM211192">
    <property type="protein sequence ID" value="CAR72036.1"/>
    <property type="molecule type" value="Genomic_DNA"/>
</dbReference>
<dbReference type="KEGG" id="mlb:MLBr01939"/>
<name>A0A0H3MRL6_MYCLB</name>
<reference evidence="1 2" key="1">
    <citation type="journal article" date="2009" name="Nat. Genet.">
        <title>Comparative genomic and phylogeographic analysis of Mycobacterium leprae.</title>
        <authorList>
            <person name="Monot M."/>
            <person name="Honore N."/>
            <person name="Garnier T."/>
            <person name="Zidane N."/>
            <person name="Sherafi D."/>
            <person name="Paniz-Mondolfi A."/>
            <person name="Matsuoka M."/>
            <person name="Taylor G.M."/>
            <person name="Donoghue H.D."/>
            <person name="Bouwman A."/>
            <person name="Mays S."/>
            <person name="Watson C."/>
            <person name="Lockwood D."/>
            <person name="Khamispour A."/>
            <person name="Dowlati Y."/>
            <person name="Jianping S."/>
            <person name="Rea T.H."/>
            <person name="Vera-Cabrera L."/>
            <person name="Stefani M.M."/>
            <person name="Banu S."/>
            <person name="Macdonald M."/>
            <person name="Sapkota B.R."/>
            <person name="Spencer J.S."/>
            <person name="Thomas J."/>
            <person name="Harshman K."/>
            <person name="Singh P."/>
            <person name="Busso P."/>
            <person name="Gattiker A."/>
            <person name="Rougemont J."/>
            <person name="Brennan P.J."/>
            <person name="Cole S.T."/>
        </authorList>
    </citation>
    <scope>NUCLEOTIDE SEQUENCE [LARGE SCALE GENOMIC DNA]</scope>
    <source>
        <strain evidence="2">Br4923</strain>
    </source>
</reference>
<dbReference type="NCBIfam" id="NF033649">
    <property type="entry name" value="LipDrop_Rv1109c"/>
    <property type="match status" value="1"/>
</dbReference>
<proteinExistence type="predicted"/>
<dbReference type="Proteomes" id="UP000006900">
    <property type="component" value="Chromosome"/>
</dbReference>
<sequence length="205" mass="22300">MATAPYGVRLLVGAATVAVEETLKLPRTVLMCPMTLASQVAHIVMRFQQNLAGLVTKGDGTLETLFPAKSEQPEWATFDEDLTDTVDETPTPLPVGDVIEIDCRSEERFALYSVSDTSEPEDADSLTQSMPTRHVKKAAAKLMVHAPEVADDIDYPALTLAQLRGKLQSLDLGELEALLVYEQATKARAPFQTLLANRITSTTAK</sequence>
<evidence type="ECO:0000313" key="1">
    <source>
        <dbReference type="EMBL" id="CAR72036.1"/>
    </source>
</evidence>
<dbReference type="AlphaFoldDB" id="A0A0H3MRL6"/>
<evidence type="ECO:0008006" key="3">
    <source>
        <dbReference type="Google" id="ProtNLM"/>
    </source>
</evidence>
<protein>
    <recommendedName>
        <fullName evidence="3">Lipid droplet-associated protein</fullName>
    </recommendedName>
</protein>